<dbReference type="Gene3D" id="1.20.120.20">
    <property type="entry name" value="Apolipoprotein"/>
    <property type="match status" value="1"/>
</dbReference>
<dbReference type="Gene3D" id="1.10.287.950">
    <property type="entry name" value="Methyl-accepting chemotaxis protein"/>
    <property type="match status" value="1"/>
</dbReference>
<evidence type="ECO:0000256" key="6">
    <source>
        <dbReference type="RuleBase" id="RU004057"/>
    </source>
</evidence>
<keyword evidence="5 8" id="KW-0472">Membrane</keyword>
<dbReference type="Pfam" id="PF01618">
    <property type="entry name" value="MotA_ExbB"/>
    <property type="match status" value="1"/>
</dbReference>
<keyword evidence="3 8" id="KW-0812">Transmembrane</keyword>
<feature type="transmembrane region" description="Helical" evidence="8">
    <location>
        <begin position="114"/>
        <end position="136"/>
    </location>
</feature>
<comment type="subcellular location">
    <subcellularLocation>
        <location evidence="1">Cell membrane</location>
        <topology evidence="1">Multi-pass membrane protein</topology>
    </subcellularLocation>
    <subcellularLocation>
        <location evidence="6">Membrane</location>
        <topology evidence="6">Multi-pass membrane protein</topology>
    </subcellularLocation>
</comment>
<keyword evidence="11" id="KW-1185">Reference proteome</keyword>
<organism evidence="10 11">
    <name type="scientific">Evansella alkalicola</name>
    <dbReference type="NCBI Taxonomy" id="745819"/>
    <lineage>
        <taxon>Bacteria</taxon>
        <taxon>Bacillati</taxon>
        <taxon>Bacillota</taxon>
        <taxon>Bacilli</taxon>
        <taxon>Bacillales</taxon>
        <taxon>Bacillaceae</taxon>
        <taxon>Evansella</taxon>
    </lineage>
</organism>
<feature type="compositionally biased region" description="Polar residues" evidence="7">
    <location>
        <begin position="595"/>
        <end position="611"/>
    </location>
</feature>
<evidence type="ECO:0000256" key="8">
    <source>
        <dbReference type="SAM" id="Phobius"/>
    </source>
</evidence>
<proteinExistence type="inferred from homology"/>
<keyword evidence="4 8" id="KW-1133">Transmembrane helix</keyword>
<evidence type="ECO:0000313" key="11">
    <source>
        <dbReference type="Proteomes" id="UP000790580"/>
    </source>
</evidence>
<dbReference type="RefSeq" id="WP_088074040.1">
    <property type="nucleotide sequence ID" value="NZ_JAHQCR010000082.1"/>
</dbReference>
<dbReference type="InterPro" id="IPR002898">
    <property type="entry name" value="MotA_ExbB_proton_chnl"/>
</dbReference>
<feature type="region of interest" description="Disordered" evidence="7">
    <location>
        <begin position="595"/>
        <end position="635"/>
    </location>
</feature>
<evidence type="ECO:0000256" key="4">
    <source>
        <dbReference type="ARBA" id="ARBA00022989"/>
    </source>
</evidence>
<reference evidence="10 11" key="1">
    <citation type="submission" date="2021-06" db="EMBL/GenBank/DDBJ databases">
        <title>Bacillus sp. RD4P76, an endophyte from a halophyte.</title>
        <authorList>
            <person name="Sun J.-Q."/>
        </authorList>
    </citation>
    <scope>NUCLEOTIDE SEQUENCE [LARGE SCALE GENOMIC DNA]</scope>
    <source>
        <strain evidence="10 11">JCM 17098</strain>
    </source>
</reference>
<evidence type="ECO:0000256" key="7">
    <source>
        <dbReference type="SAM" id="MobiDB-lite"/>
    </source>
</evidence>
<sequence>MVETILKIFMSEQQAQSILSNSLIELIFMILFIIFAVTFLAHMILYSRLRTIRNHLNTTNSLDIEPLRKFKQEFDEKKEHESLKVETFVQKKFSGWRVLNLPVLSLIKMVQMTVSVFILVGVLGTFIGLTMSLGSIDATGDQLVENVAAVLTGIDVAFATSIAGMGLSLIMTVLIRVFNTEYLMTDIMLKMESHLEENEQDAMGRLIEVSKSINTSIVELRETNQKSLQNIESAFHGFQEYTVGLEQSAKDLAKFNEGLSANLKDFNLLFNNMSEVTSNFDDGVKNLNKNFDHLFTYFNNMDKRNERMASAFQETYNKISEMSKTQMETLNQFDESVGDWKNYIASISDKQDAIHGAFERVIGQSDNLVKLMKENNKQFKSIFGDDVSSKLTGISTYLRELKGDFDKLGNSIVQLPDALETINSTQAEYKHLLSDRFDDLKQFNQEFNNHLKNHYADSKAFEKQLNDATNSFDQMGMKNSQLLNEINRVITQMTDSFNHRESQIESSVGVLKDILSRYVNNLEGSLGERLDKVSRNIGDYVVDISDSMKKEFKQIGDITEESQQRNARLTQQTISDLSQEFQNLNRQLQSFAQEVARQNSRQEPIRQNNYQEPVRQSGYQDPLGQGNPVRIGRHD</sequence>
<gene>
    <name evidence="10" type="ORF">KS407_19375</name>
</gene>
<accession>A0ABS6K215</accession>
<feature type="transmembrane region" description="Helical" evidence="8">
    <location>
        <begin position="156"/>
        <end position="178"/>
    </location>
</feature>
<evidence type="ECO:0000256" key="2">
    <source>
        <dbReference type="ARBA" id="ARBA00022475"/>
    </source>
</evidence>
<keyword evidence="6" id="KW-0813">Transport</keyword>
<evidence type="ECO:0000256" key="3">
    <source>
        <dbReference type="ARBA" id="ARBA00022692"/>
    </source>
</evidence>
<evidence type="ECO:0000256" key="5">
    <source>
        <dbReference type="ARBA" id="ARBA00023136"/>
    </source>
</evidence>
<comment type="caution">
    <text evidence="10">The sequence shown here is derived from an EMBL/GenBank/DDBJ whole genome shotgun (WGS) entry which is preliminary data.</text>
</comment>
<dbReference type="Proteomes" id="UP000790580">
    <property type="component" value="Unassembled WGS sequence"/>
</dbReference>
<evidence type="ECO:0000256" key="1">
    <source>
        <dbReference type="ARBA" id="ARBA00004651"/>
    </source>
</evidence>
<protein>
    <submittedName>
        <fullName evidence="10">MotA/TolQ/ExbB proton channel family protein</fullName>
    </submittedName>
</protein>
<feature type="transmembrane region" description="Helical" evidence="8">
    <location>
        <begin position="26"/>
        <end position="46"/>
    </location>
</feature>
<name>A0ABS6K215_9BACI</name>
<keyword evidence="2" id="KW-1003">Cell membrane</keyword>
<feature type="domain" description="MotA/TolQ/ExbB proton channel" evidence="9">
    <location>
        <begin position="107"/>
        <end position="181"/>
    </location>
</feature>
<dbReference type="EMBL" id="JAHQCR010000082">
    <property type="protein sequence ID" value="MBU9723582.1"/>
    <property type="molecule type" value="Genomic_DNA"/>
</dbReference>
<comment type="similarity">
    <text evidence="6">Belongs to the exbB/tolQ family.</text>
</comment>
<dbReference type="SUPFAM" id="SSF58104">
    <property type="entry name" value="Methyl-accepting chemotaxis protein (MCP) signaling domain"/>
    <property type="match status" value="1"/>
</dbReference>
<evidence type="ECO:0000259" key="9">
    <source>
        <dbReference type="Pfam" id="PF01618"/>
    </source>
</evidence>
<evidence type="ECO:0000313" key="10">
    <source>
        <dbReference type="EMBL" id="MBU9723582.1"/>
    </source>
</evidence>
<keyword evidence="6" id="KW-0653">Protein transport</keyword>